<dbReference type="GO" id="GO:0009103">
    <property type="term" value="P:lipopolysaccharide biosynthetic process"/>
    <property type="evidence" value="ECO:0007669"/>
    <property type="project" value="UniProtKB-KW"/>
</dbReference>
<dbReference type="GO" id="GO:0005886">
    <property type="term" value="C:plasma membrane"/>
    <property type="evidence" value="ECO:0007669"/>
    <property type="project" value="TreeGrafter"/>
</dbReference>
<feature type="transmembrane region" description="Helical" evidence="8">
    <location>
        <begin position="233"/>
        <end position="256"/>
    </location>
</feature>
<keyword evidence="3 10" id="KW-0808">Transferase</keyword>
<gene>
    <name evidence="10" type="ORF">US40_C0001G0078</name>
</gene>
<keyword evidence="4 8" id="KW-0812">Transmembrane</keyword>
<evidence type="ECO:0000256" key="8">
    <source>
        <dbReference type="SAM" id="Phobius"/>
    </source>
</evidence>
<evidence type="ECO:0000256" key="3">
    <source>
        <dbReference type="ARBA" id="ARBA00022679"/>
    </source>
</evidence>
<dbReference type="GO" id="GO:0016757">
    <property type="term" value="F:glycosyltransferase activity"/>
    <property type="evidence" value="ECO:0007669"/>
    <property type="project" value="UniProtKB-KW"/>
</dbReference>
<keyword evidence="7 8" id="KW-0472">Membrane</keyword>
<keyword evidence="2" id="KW-0328">Glycosyltransferase</keyword>
<evidence type="ECO:0000256" key="6">
    <source>
        <dbReference type="ARBA" id="ARBA00022989"/>
    </source>
</evidence>
<dbReference type="PATRIC" id="fig|1618486.3.peg.80"/>
<name>A0A0G0IRD7_9BACT</name>
<sequence>MISIIVPFYNEKENLPVLVDLLVKQLKNKEYEIVLVDDGSTDDFISNIKNQISKTHIKYQKEIIKLINHKKRLGKGQALKTGIENSTGEIIIFMDGDLQDDPKDLPRLIEKIEEGYDFVNGIRKKREDNPLVKFYSRMAKNFLQTFLHSPYTDINCGFKAFRREVIKDFVFYGNNFRFFPLYVFYNGNKVTEIEVRNNPRKFGKSKFGTGKLITGIFDTLTAYFLYQFAERPLHFFGSIGGIIFFIGFLISFYLTIERLFFGVLLVTRPLLWLGLLLIIVGIQILMTGIIGELIVYLSKKK</sequence>
<feature type="domain" description="Glycosyltransferase 2-like" evidence="9">
    <location>
        <begin position="3"/>
        <end position="168"/>
    </location>
</feature>
<feature type="transmembrane region" description="Helical" evidence="8">
    <location>
        <begin position="271"/>
        <end position="297"/>
    </location>
</feature>
<dbReference type="PANTHER" id="PTHR48090:SF3">
    <property type="entry name" value="UNDECAPRENYL-PHOSPHATE 4-DEOXY-4-FORMAMIDO-L-ARABINOSE TRANSFERASE"/>
    <property type="match status" value="1"/>
</dbReference>
<evidence type="ECO:0000256" key="5">
    <source>
        <dbReference type="ARBA" id="ARBA00022985"/>
    </source>
</evidence>
<keyword evidence="1" id="KW-1003">Cell membrane</keyword>
<reference evidence="10 11" key="1">
    <citation type="journal article" date="2015" name="Nature">
        <title>rRNA introns, odd ribosomes, and small enigmatic genomes across a large radiation of phyla.</title>
        <authorList>
            <person name="Brown C.T."/>
            <person name="Hug L.A."/>
            <person name="Thomas B.C."/>
            <person name="Sharon I."/>
            <person name="Castelle C.J."/>
            <person name="Singh A."/>
            <person name="Wilkins M.J."/>
            <person name="Williams K.H."/>
            <person name="Banfield J.F."/>
        </authorList>
    </citation>
    <scope>NUCLEOTIDE SEQUENCE [LARGE SCALE GENOMIC DNA]</scope>
</reference>
<organism evidence="10 11">
    <name type="scientific">Candidatus Roizmanbacteria bacterium GW2011_GWC2_37_13</name>
    <dbReference type="NCBI Taxonomy" id="1618486"/>
    <lineage>
        <taxon>Bacteria</taxon>
        <taxon>Candidatus Roizmaniibacteriota</taxon>
    </lineage>
</organism>
<dbReference type="Proteomes" id="UP000034917">
    <property type="component" value="Unassembled WGS sequence"/>
</dbReference>
<dbReference type="CDD" id="cd04179">
    <property type="entry name" value="DPM_DPG-synthase_like"/>
    <property type="match status" value="1"/>
</dbReference>
<dbReference type="AlphaFoldDB" id="A0A0G0IRD7"/>
<comment type="caution">
    <text evidence="10">The sequence shown here is derived from an EMBL/GenBank/DDBJ whole genome shotgun (WGS) entry which is preliminary data.</text>
</comment>
<evidence type="ECO:0000256" key="4">
    <source>
        <dbReference type="ARBA" id="ARBA00022692"/>
    </source>
</evidence>
<feature type="transmembrane region" description="Helical" evidence="8">
    <location>
        <begin position="207"/>
        <end position="226"/>
    </location>
</feature>
<dbReference type="InterPro" id="IPR001173">
    <property type="entry name" value="Glyco_trans_2-like"/>
</dbReference>
<evidence type="ECO:0000313" key="10">
    <source>
        <dbReference type="EMBL" id="KKQ26729.1"/>
    </source>
</evidence>
<protein>
    <submittedName>
        <fullName evidence="10">Glycosyl transferase</fullName>
    </submittedName>
</protein>
<keyword evidence="6 8" id="KW-1133">Transmembrane helix</keyword>
<accession>A0A0G0IRD7</accession>
<evidence type="ECO:0000259" key="9">
    <source>
        <dbReference type="Pfam" id="PF00535"/>
    </source>
</evidence>
<dbReference type="Gene3D" id="3.90.550.10">
    <property type="entry name" value="Spore Coat Polysaccharide Biosynthesis Protein SpsA, Chain A"/>
    <property type="match status" value="1"/>
</dbReference>
<dbReference type="EMBL" id="LBSV01000001">
    <property type="protein sequence ID" value="KKQ26729.1"/>
    <property type="molecule type" value="Genomic_DNA"/>
</dbReference>
<evidence type="ECO:0000256" key="1">
    <source>
        <dbReference type="ARBA" id="ARBA00022475"/>
    </source>
</evidence>
<dbReference type="PANTHER" id="PTHR48090">
    <property type="entry name" value="UNDECAPRENYL-PHOSPHATE 4-DEOXY-4-FORMAMIDO-L-ARABINOSE TRANSFERASE-RELATED"/>
    <property type="match status" value="1"/>
</dbReference>
<keyword evidence="5" id="KW-0448">Lipopolysaccharide biosynthesis</keyword>
<evidence type="ECO:0000256" key="2">
    <source>
        <dbReference type="ARBA" id="ARBA00022676"/>
    </source>
</evidence>
<dbReference type="InterPro" id="IPR050256">
    <property type="entry name" value="Glycosyltransferase_2"/>
</dbReference>
<dbReference type="InterPro" id="IPR029044">
    <property type="entry name" value="Nucleotide-diphossugar_trans"/>
</dbReference>
<dbReference type="Pfam" id="PF00535">
    <property type="entry name" value="Glycos_transf_2"/>
    <property type="match status" value="1"/>
</dbReference>
<evidence type="ECO:0000256" key="7">
    <source>
        <dbReference type="ARBA" id="ARBA00023136"/>
    </source>
</evidence>
<dbReference type="SUPFAM" id="SSF53448">
    <property type="entry name" value="Nucleotide-diphospho-sugar transferases"/>
    <property type="match status" value="1"/>
</dbReference>
<evidence type="ECO:0000313" key="11">
    <source>
        <dbReference type="Proteomes" id="UP000034917"/>
    </source>
</evidence>
<proteinExistence type="predicted"/>